<dbReference type="Gene3D" id="3.30.710.10">
    <property type="entry name" value="Potassium Channel Kv1.1, Chain A"/>
    <property type="match status" value="1"/>
</dbReference>
<evidence type="ECO:0000256" key="10">
    <source>
        <dbReference type="ARBA" id="ARBA00023065"/>
    </source>
</evidence>
<keyword evidence="3" id="KW-0633">Potassium transport</keyword>
<feature type="transmembrane region" description="Helical" evidence="14">
    <location>
        <begin position="441"/>
        <end position="465"/>
    </location>
</feature>
<keyword evidence="17" id="KW-1185">Reference proteome</keyword>
<keyword evidence="12" id="KW-0407">Ion channel</keyword>
<feature type="compositionally biased region" description="Polar residues" evidence="13">
    <location>
        <begin position="646"/>
        <end position="683"/>
    </location>
</feature>
<feature type="compositionally biased region" description="Gly residues" evidence="13">
    <location>
        <begin position="1"/>
        <end position="22"/>
    </location>
</feature>
<comment type="subcellular location">
    <subcellularLocation>
        <location evidence="1">Membrane</location>
        <topology evidence="1">Multi-pass membrane protein</topology>
    </subcellularLocation>
</comment>
<dbReference type="CDD" id="cd18413">
    <property type="entry name" value="BTB_POZ_Shab-like"/>
    <property type="match status" value="1"/>
</dbReference>
<accession>A0AAW0WMY1</accession>
<evidence type="ECO:0000256" key="14">
    <source>
        <dbReference type="SAM" id="Phobius"/>
    </source>
</evidence>
<dbReference type="PRINTS" id="PR01491">
    <property type="entry name" value="KVCHANNEL"/>
</dbReference>
<dbReference type="GO" id="GO:0008076">
    <property type="term" value="C:voltage-gated potassium channel complex"/>
    <property type="evidence" value="ECO:0007669"/>
    <property type="project" value="InterPro"/>
</dbReference>
<dbReference type="SUPFAM" id="SSF81324">
    <property type="entry name" value="Voltage-gated potassium channels"/>
    <property type="match status" value="1"/>
</dbReference>
<evidence type="ECO:0000313" key="16">
    <source>
        <dbReference type="EMBL" id="KAK8728667.1"/>
    </source>
</evidence>
<evidence type="ECO:0000256" key="4">
    <source>
        <dbReference type="ARBA" id="ARBA00022553"/>
    </source>
</evidence>
<keyword evidence="4" id="KW-0597">Phosphoprotein</keyword>
<organism evidence="16 17">
    <name type="scientific">Cherax quadricarinatus</name>
    <name type="common">Australian red claw crayfish</name>
    <dbReference type="NCBI Taxonomy" id="27406"/>
    <lineage>
        <taxon>Eukaryota</taxon>
        <taxon>Metazoa</taxon>
        <taxon>Ecdysozoa</taxon>
        <taxon>Arthropoda</taxon>
        <taxon>Crustacea</taxon>
        <taxon>Multicrustacea</taxon>
        <taxon>Malacostraca</taxon>
        <taxon>Eumalacostraca</taxon>
        <taxon>Eucarida</taxon>
        <taxon>Decapoda</taxon>
        <taxon>Pleocyemata</taxon>
        <taxon>Astacidea</taxon>
        <taxon>Parastacoidea</taxon>
        <taxon>Parastacidae</taxon>
        <taxon>Cherax</taxon>
    </lineage>
</organism>
<feature type="domain" description="BTB" evidence="15">
    <location>
        <begin position="84"/>
        <end position="193"/>
    </location>
</feature>
<evidence type="ECO:0000256" key="1">
    <source>
        <dbReference type="ARBA" id="ARBA00004141"/>
    </source>
</evidence>
<feature type="transmembrane region" description="Helical" evidence="14">
    <location>
        <begin position="380"/>
        <end position="400"/>
    </location>
</feature>
<dbReference type="FunFam" id="3.30.710.10:FF:000010">
    <property type="entry name" value="Potassium voltage-gated channel subfamily B member"/>
    <property type="match status" value="1"/>
</dbReference>
<protein>
    <recommendedName>
        <fullName evidence="15">BTB domain-containing protein</fullName>
    </recommendedName>
</protein>
<evidence type="ECO:0000256" key="11">
    <source>
        <dbReference type="ARBA" id="ARBA00023136"/>
    </source>
</evidence>
<dbReference type="Gene3D" id="1.10.287.70">
    <property type="match status" value="1"/>
</dbReference>
<dbReference type="InterPro" id="IPR005821">
    <property type="entry name" value="Ion_trans_dom"/>
</dbReference>
<dbReference type="GO" id="GO:0051260">
    <property type="term" value="P:protein homooligomerization"/>
    <property type="evidence" value="ECO:0007669"/>
    <property type="project" value="InterPro"/>
</dbReference>
<comment type="caution">
    <text evidence="16">The sequence shown here is derived from an EMBL/GenBank/DDBJ whole genome shotgun (WGS) entry which is preliminary data.</text>
</comment>
<evidence type="ECO:0000256" key="12">
    <source>
        <dbReference type="ARBA" id="ARBA00023303"/>
    </source>
</evidence>
<dbReference type="InterPro" id="IPR011333">
    <property type="entry name" value="SKP1/BTB/POZ_sf"/>
</dbReference>
<dbReference type="PANTHER" id="PTHR11537">
    <property type="entry name" value="VOLTAGE-GATED POTASSIUM CHANNEL"/>
    <property type="match status" value="1"/>
</dbReference>
<evidence type="ECO:0000256" key="9">
    <source>
        <dbReference type="ARBA" id="ARBA00022989"/>
    </source>
</evidence>
<sequence length="683" mass="76748">MTGDGTGGGAHEPSTGGVGGATMGVRWGDVPPDKEELMETMDDDKEDGCGGRGSSAGLTRLHSRSMTSLPPEPFMIMRSKALNRRVQLNVGGVRHEVLWRTLERLPHTRLGRLRECNTHEAIMEICDDYSLIDNEYFFDRHPRSFSSILNFYRTGKLHLVEEMCVLAFSDDLEYWGIDELYLESCCQHKYHQRKEHVHEEMRKEAESLRQREEEDFGDGWCAPYQKFLWDLLEKPQTSLAARVLAVISVIFIVMSTLALVLNTVPSFQGPEQGDNEKLAMVEAVCITWFTLEYVLRFAASPNKWKFFKGAMNVIDLLAILPYFVSLFLIESNKHTDQFQDVRRIVQIFRIMRILRILKLARHSTGLQSLGFTLKNSYKELGLLMLFLAMGVLIFSSLCYFAEKDENPVYKSIPETFWWAGITMTTVGYGDMYPITPLGKVIGSVCCICGVLVIALPIPIIVNNFAEFYKNQMRREKALKRREALERAKREGSIVSFHHVNLRDAFAKSMDLIDVIVDTGHNMSQADANSVAGESMRAGQTGTGCYKNHEHHMGRLQKEAQQGGESGDPGVITNPPAPNILDLPATEDHRPPPSPDYQTPDYKEFIDAECLVPAPVSETTLPIELHPLKTQDGSRNNGGAGHDLASMDSTDTFASCPTHPFNSQADLTDDQPNNKDSNLYVNPL</sequence>
<gene>
    <name evidence="16" type="ORF">OTU49_009082</name>
</gene>
<feature type="non-terminal residue" evidence="16">
    <location>
        <position position="683"/>
    </location>
</feature>
<feature type="region of interest" description="Disordered" evidence="13">
    <location>
        <begin position="555"/>
        <end position="599"/>
    </location>
</feature>
<keyword evidence="10" id="KW-0406">Ion transport</keyword>
<feature type="transmembrane region" description="Helical" evidence="14">
    <location>
        <begin position="279"/>
        <end position="298"/>
    </location>
</feature>
<dbReference type="Pfam" id="PF02214">
    <property type="entry name" value="BTB_2"/>
    <property type="match status" value="1"/>
</dbReference>
<dbReference type="PRINTS" id="PR01494">
    <property type="entry name" value="KV9CHANNEL"/>
</dbReference>
<dbReference type="GO" id="GO:0001508">
    <property type="term" value="P:action potential"/>
    <property type="evidence" value="ECO:0007669"/>
    <property type="project" value="TreeGrafter"/>
</dbReference>
<feature type="region of interest" description="Disordered" evidence="13">
    <location>
        <begin position="1"/>
        <end position="33"/>
    </location>
</feature>
<dbReference type="SMART" id="SM00225">
    <property type="entry name" value="BTB"/>
    <property type="match status" value="1"/>
</dbReference>
<dbReference type="InterPro" id="IPR028325">
    <property type="entry name" value="VG_K_chnl"/>
</dbReference>
<dbReference type="FunFam" id="1.10.287.70:FF:000034">
    <property type="entry name" value="Potassium voltage-gated channel subfamily B member"/>
    <property type="match status" value="1"/>
</dbReference>
<dbReference type="InterPro" id="IPR000210">
    <property type="entry name" value="BTB/POZ_dom"/>
</dbReference>
<keyword evidence="6" id="KW-0631">Potassium channel</keyword>
<keyword evidence="2" id="KW-0813">Transport</keyword>
<dbReference type="PRINTS" id="PR00169">
    <property type="entry name" value="KCHANNEL"/>
</dbReference>
<evidence type="ECO:0000313" key="17">
    <source>
        <dbReference type="Proteomes" id="UP001445076"/>
    </source>
</evidence>
<dbReference type="GO" id="GO:0005251">
    <property type="term" value="F:delayed rectifier potassium channel activity"/>
    <property type="evidence" value="ECO:0007669"/>
    <property type="project" value="TreeGrafter"/>
</dbReference>
<feature type="transmembrane region" description="Helical" evidence="14">
    <location>
        <begin position="310"/>
        <end position="329"/>
    </location>
</feature>
<dbReference type="InterPro" id="IPR027359">
    <property type="entry name" value="Volt_channel_dom_sf"/>
</dbReference>
<dbReference type="InterPro" id="IPR003131">
    <property type="entry name" value="T1-type_BTB"/>
</dbReference>
<dbReference type="SUPFAM" id="SSF54695">
    <property type="entry name" value="POZ domain"/>
    <property type="match status" value="1"/>
</dbReference>
<dbReference type="Gene3D" id="1.20.120.350">
    <property type="entry name" value="Voltage-gated potassium channels. Chain C"/>
    <property type="match status" value="1"/>
</dbReference>
<evidence type="ECO:0000256" key="3">
    <source>
        <dbReference type="ARBA" id="ARBA00022538"/>
    </source>
</evidence>
<proteinExistence type="predicted"/>
<dbReference type="InterPro" id="IPR003968">
    <property type="entry name" value="K_chnl_volt-dep_Kv"/>
</dbReference>
<evidence type="ECO:0000256" key="8">
    <source>
        <dbReference type="ARBA" id="ARBA00022958"/>
    </source>
</evidence>
<dbReference type="PANTHER" id="PTHR11537:SF254">
    <property type="entry name" value="POTASSIUM VOLTAGE-GATED CHANNEL PROTEIN SHAB"/>
    <property type="match status" value="1"/>
</dbReference>
<evidence type="ECO:0000259" key="15">
    <source>
        <dbReference type="SMART" id="SM00225"/>
    </source>
</evidence>
<feature type="region of interest" description="Disordered" evidence="13">
    <location>
        <begin position="625"/>
        <end position="683"/>
    </location>
</feature>
<name>A0AAW0WMY1_CHEQU</name>
<reference evidence="16 17" key="1">
    <citation type="journal article" date="2024" name="BMC Genomics">
        <title>Genome assembly of redclaw crayfish (Cherax quadricarinatus) provides insights into its immune adaptation and hypoxia tolerance.</title>
        <authorList>
            <person name="Liu Z."/>
            <person name="Zheng J."/>
            <person name="Li H."/>
            <person name="Fang K."/>
            <person name="Wang S."/>
            <person name="He J."/>
            <person name="Zhou D."/>
            <person name="Weng S."/>
            <person name="Chi M."/>
            <person name="Gu Z."/>
            <person name="He J."/>
            <person name="Li F."/>
            <person name="Wang M."/>
        </authorList>
    </citation>
    <scope>NUCLEOTIDE SEQUENCE [LARGE SCALE GENOMIC DNA]</scope>
    <source>
        <strain evidence="16">ZL_2023a</strain>
    </source>
</reference>
<dbReference type="FunFam" id="1.20.120.350:FF:000018">
    <property type="entry name" value="Potassium voltage-gated channel subfamily B member"/>
    <property type="match status" value="1"/>
</dbReference>
<feature type="transmembrane region" description="Helical" evidence="14">
    <location>
        <begin position="239"/>
        <end position="259"/>
    </location>
</feature>
<dbReference type="Proteomes" id="UP001445076">
    <property type="component" value="Unassembled WGS sequence"/>
</dbReference>
<evidence type="ECO:0000256" key="13">
    <source>
        <dbReference type="SAM" id="MobiDB-lite"/>
    </source>
</evidence>
<dbReference type="EMBL" id="JARKIK010000071">
    <property type="protein sequence ID" value="KAK8728667.1"/>
    <property type="molecule type" value="Genomic_DNA"/>
</dbReference>
<keyword evidence="11 14" id="KW-0472">Membrane</keyword>
<evidence type="ECO:0000256" key="6">
    <source>
        <dbReference type="ARBA" id="ARBA00022826"/>
    </source>
</evidence>
<dbReference type="InterPro" id="IPR003971">
    <property type="entry name" value="K_chnl_volt-dep_Kv5/Kv9"/>
</dbReference>
<dbReference type="AlphaFoldDB" id="A0AAW0WMY1"/>
<keyword evidence="7" id="KW-0851">Voltage-gated channel</keyword>
<keyword evidence="5 14" id="KW-0812">Transmembrane</keyword>
<keyword evidence="9 14" id="KW-1133">Transmembrane helix</keyword>
<dbReference type="Pfam" id="PF00520">
    <property type="entry name" value="Ion_trans"/>
    <property type="match status" value="1"/>
</dbReference>
<keyword evidence="8" id="KW-0630">Potassium</keyword>
<evidence type="ECO:0000256" key="2">
    <source>
        <dbReference type="ARBA" id="ARBA00022448"/>
    </source>
</evidence>
<evidence type="ECO:0000256" key="5">
    <source>
        <dbReference type="ARBA" id="ARBA00022692"/>
    </source>
</evidence>
<evidence type="ECO:0000256" key="7">
    <source>
        <dbReference type="ARBA" id="ARBA00022882"/>
    </source>
</evidence>